<dbReference type="PANTHER" id="PTHR28283:SF1">
    <property type="entry name" value="3',5'-CYCLIC-NUCLEOTIDE PHOSPHODIESTERASE 1"/>
    <property type="match status" value="1"/>
</dbReference>
<dbReference type="OrthoDB" id="258495at2759"/>
<proteinExistence type="predicted"/>
<dbReference type="InParanoid" id="A0A067MEJ2"/>
<dbReference type="Gene3D" id="3.60.15.10">
    <property type="entry name" value="Ribonuclease Z/Hydroxyacylglutathione hydrolase-like"/>
    <property type="match status" value="1"/>
</dbReference>
<dbReference type="InterPro" id="IPR036866">
    <property type="entry name" value="RibonucZ/Hydroxyglut_hydro"/>
</dbReference>
<dbReference type="Pfam" id="PF02112">
    <property type="entry name" value="PDEase_II"/>
    <property type="match status" value="1"/>
</dbReference>
<dbReference type="InterPro" id="IPR000396">
    <property type="entry name" value="Pdiesterase2"/>
</dbReference>
<accession>A0A067MEJ2</accession>
<name>A0A067MEJ2_BOTB1</name>
<sequence>MASFDIVVVGCGGGPSENNLSSYFVKAYGSSWEDGILSLDAGSGLGALSQLLDRHPGLFDSAPADDTLARDNVQERGNDSSSYQRASQVYSFIRTFLITHAHMDHICGLVLGAGSQGGPVRNIVAIESVIVTLEGVFNGRLWPRLAVRQSEPAPNSFYRYKPIATNELYISVAPNLSARAMPITHGSCSQAAGGVYDSSAFFVRNDTTSREFLFFGDVEPDSISAKPRTRNVWRVAARKILASQLDTIFLECSWKNGRPRELLFGHLSPAHVVEELSALATEIVLAQAPPPLLPTRLASTLSFLGFRAIQPTLSRVPCKQLEGVLRGLTLVIIHCKEVLEPLPPGQKINHVIAQEVKHLVDTARLGISVVAADQGMHLRI</sequence>
<dbReference type="STRING" id="930990.A0A067MEJ2"/>
<evidence type="ECO:0000313" key="1">
    <source>
        <dbReference type="EMBL" id="KDQ13130.1"/>
    </source>
</evidence>
<evidence type="ECO:0008006" key="3">
    <source>
        <dbReference type="Google" id="ProtNLM"/>
    </source>
</evidence>
<dbReference type="Proteomes" id="UP000027195">
    <property type="component" value="Unassembled WGS sequence"/>
</dbReference>
<dbReference type="GO" id="GO:0006198">
    <property type="term" value="P:cAMP catabolic process"/>
    <property type="evidence" value="ECO:0007669"/>
    <property type="project" value="InterPro"/>
</dbReference>
<dbReference type="GO" id="GO:0047555">
    <property type="term" value="F:3',5'-cyclic-GMP phosphodiesterase activity"/>
    <property type="evidence" value="ECO:0007669"/>
    <property type="project" value="TreeGrafter"/>
</dbReference>
<dbReference type="EMBL" id="KL198045">
    <property type="protein sequence ID" value="KDQ13130.1"/>
    <property type="molecule type" value="Genomic_DNA"/>
</dbReference>
<reference evidence="2" key="1">
    <citation type="journal article" date="2014" name="Proc. Natl. Acad. Sci. U.S.A.">
        <title>Extensive sampling of basidiomycete genomes demonstrates inadequacy of the white-rot/brown-rot paradigm for wood decay fungi.</title>
        <authorList>
            <person name="Riley R."/>
            <person name="Salamov A.A."/>
            <person name="Brown D.W."/>
            <person name="Nagy L.G."/>
            <person name="Floudas D."/>
            <person name="Held B.W."/>
            <person name="Levasseur A."/>
            <person name="Lombard V."/>
            <person name="Morin E."/>
            <person name="Otillar R."/>
            <person name="Lindquist E.A."/>
            <person name="Sun H."/>
            <person name="LaButti K.M."/>
            <person name="Schmutz J."/>
            <person name="Jabbour D."/>
            <person name="Luo H."/>
            <person name="Baker S.E."/>
            <person name="Pisabarro A.G."/>
            <person name="Walton J.D."/>
            <person name="Blanchette R.A."/>
            <person name="Henrissat B."/>
            <person name="Martin F."/>
            <person name="Cullen D."/>
            <person name="Hibbett D.S."/>
            <person name="Grigoriev I.V."/>
        </authorList>
    </citation>
    <scope>NUCLEOTIDE SEQUENCE [LARGE SCALE GENOMIC DNA]</scope>
    <source>
        <strain evidence="2">FD-172 SS1</strain>
    </source>
</reference>
<dbReference type="GO" id="GO:0004115">
    <property type="term" value="F:3',5'-cyclic-AMP phosphodiesterase activity"/>
    <property type="evidence" value="ECO:0007669"/>
    <property type="project" value="InterPro"/>
</dbReference>
<dbReference type="CDD" id="cd07735">
    <property type="entry name" value="class_II_PDE_MBL-fold"/>
    <property type="match status" value="1"/>
</dbReference>
<dbReference type="FunCoup" id="A0A067MEJ2">
    <property type="interactions" value="42"/>
</dbReference>
<dbReference type="PANTHER" id="PTHR28283">
    <property type="entry name" value="3',5'-CYCLIC-NUCLEOTIDE PHOSPHODIESTERASE 1"/>
    <property type="match status" value="1"/>
</dbReference>
<dbReference type="SUPFAM" id="SSF56281">
    <property type="entry name" value="Metallo-hydrolase/oxidoreductase"/>
    <property type="match status" value="1"/>
</dbReference>
<gene>
    <name evidence="1" type="ORF">BOTBODRAFT_395355</name>
</gene>
<dbReference type="HOGENOM" id="CLU_016658_0_0_1"/>
<organism evidence="1 2">
    <name type="scientific">Botryobasidium botryosum (strain FD-172 SS1)</name>
    <dbReference type="NCBI Taxonomy" id="930990"/>
    <lineage>
        <taxon>Eukaryota</taxon>
        <taxon>Fungi</taxon>
        <taxon>Dikarya</taxon>
        <taxon>Basidiomycota</taxon>
        <taxon>Agaricomycotina</taxon>
        <taxon>Agaricomycetes</taxon>
        <taxon>Cantharellales</taxon>
        <taxon>Botryobasidiaceae</taxon>
        <taxon>Botryobasidium</taxon>
    </lineage>
</organism>
<keyword evidence="2" id="KW-1185">Reference proteome</keyword>
<dbReference type="GO" id="GO:1902660">
    <property type="term" value="P:negative regulation of glucose mediated signaling pathway"/>
    <property type="evidence" value="ECO:0007669"/>
    <property type="project" value="TreeGrafter"/>
</dbReference>
<dbReference type="PRINTS" id="PR00388">
    <property type="entry name" value="PDIESTERASE2"/>
</dbReference>
<dbReference type="AlphaFoldDB" id="A0A067MEJ2"/>
<protein>
    <recommendedName>
        <fullName evidence="3">3',5'-cyclic-nucleotide phosphodiesterase</fullName>
    </recommendedName>
</protein>
<evidence type="ECO:0000313" key="2">
    <source>
        <dbReference type="Proteomes" id="UP000027195"/>
    </source>
</evidence>